<dbReference type="AlphaFoldDB" id="A0AAQ3WX20"/>
<evidence type="ECO:0000256" key="1">
    <source>
        <dbReference type="SAM" id="MobiDB-lite"/>
    </source>
</evidence>
<reference evidence="2 3" key="1">
    <citation type="submission" date="2024-02" db="EMBL/GenBank/DDBJ databases">
        <title>High-quality chromosome-scale genome assembly of Pensacola bahiagrass (Paspalum notatum Flugge var. saurae).</title>
        <authorList>
            <person name="Vega J.M."/>
            <person name="Podio M."/>
            <person name="Orjuela J."/>
            <person name="Siena L.A."/>
            <person name="Pessino S.C."/>
            <person name="Combes M.C."/>
            <person name="Mariac C."/>
            <person name="Albertini E."/>
            <person name="Pupilli F."/>
            <person name="Ortiz J.P.A."/>
            <person name="Leblanc O."/>
        </authorList>
    </citation>
    <scope>NUCLEOTIDE SEQUENCE [LARGE SCALE GENOMIC DNA]</scope>
    <source>
        <strain evidence="2">R1</strain>
        <tissue evidence="2">Leaf</tissue>
    </source>
</reference>
<name>A0AAQ3WX20_PASNO</name>
<sequence>MSMLEYVRAFIRLSQYSPEDVNTEPRRAARLLGGFDSTLLTHLGRRFTVLVDGAIDMEHRLRGAHEDQRRKRLASIPPSSSSQRQRVVHRPLSHIYHIDMPQ</sequence>
<dbReference type="EMBL" id="CP144749">
    <property type="protein sequence ID" value="WVZ76406.1"/>
    <property type="molecule type" value="Genomic_DNA"/>
</dbReference>
<keyword evidence="3" id="KW-1185">Reference proteome</keyword>
<dbReference type="Proteomes" id="UP001341281">
    <property type="component" value="Chromosome 05"/>
</dbReference>
<proteinExistence type="predicted"/>
<gene>
    <name evidence="2" type="ORF">U9M48_024383</name>
</gene>
<feature type="region of interest" description="Disordered" evidence="1">
    <location>
        <begin position="62"/>
        <end position="92"/>
    </location>
</feature>
<evidence type="ECO:0000313" key="3">
    <source>
        <dbReference type="Proteomes" id="UP001341281"/>
    </source>
</evidence>
<evidence type="ECO:0000313" key="2">
    <source>
        <dbReference type="EMBL" id="WVZ76406.1"/>
    </source>
</evidence>
<accession>A0AAQ3WX20</accession>
<organism evidence="2 3">
    <name type="scientific">Paspalum notatum var. saurae</name>
    <dbReference type="NCBI Taxonomy" id="547442"/>
    <lineage>
        <taxon>Eukaryota</taxon>
        <taxon>Viridiplantae</taxon>
        <taxon>Streptophyta</taxon>
        <taxon>Embryophyta</taxon>
        <taxon>Tracheophyta</taxon>
        <taxon>Spermatophyta</taxon>
        <taxon>Magnoliopsida</taxon>
        <taxon>Liliopsida</taxon>
        <taxon>Poales</taxon>
        <taxon>Poaceae</taxon>
        <taxon>PACMAD clade</taxon>
        <taxon>Panicoideae</taxon>
        <taxon>Andropogonodae</taxon>
        <taxon>Paspaleae</taxon>
        <taxon>Paspalinae</taxon>
        <taxon>Paspalum</taxon>
    </lineage>
</organism>
<protein>
    <submittedName>
        <fullName evidence="2">Uncharacterized protein</fullName>
    </submittedName>
</protein>